<name>A0A098YDY7_9ACTN</name>
<evidence type="ECO:0000256" key="3">
    <source>
        <dbReference type="ARBA" id="ARBA00004663"/>
    </source>
</evidence>
<dbReference type="GO" id="GO:0008818">
    <property type="term" value="F:cobalamin 5'-phosphate synthase activity"/>
    <property type="evidence" value="ECO:0007669"/>
    <property type="project" value="UniProtKB-UniRule"/>
</dbReference>
<dbReference type="EC" id="2.7.8.26" evidence="5 19"/>
<dbReference type="GO" id="GO:0005886">
    <property type="term" value="C:plasma membrane"/>
    <property type="evidence" value="ECO:0007669"/>
    <property type="project" value="UniProtKB-SubCell"/>
</dbReference>
<evidence type="ECO:0000256" key="14">
    <source>
        <dbReference type="ARBA" id="ARBA00025228"/>
    </source>
</evidence>
<reference evidence="20 21" key="1">
    <citation type="submission" date="2014-07" db="EMBL/GenBank/DDBJ databases">
        <title>Biosystematic studies on Modestobacter strains isolated from extreme hyper-arid desert soil and from historic building.</title>
        <authorList>
            <person name="Bukarasam K."/>
            <person name="Bull A."/>
            <person name="Girard G."/>
            <person name="van Wezel G."/>
            <person name="Goodfellow M."/>
        </authorList>
    </citation>
    <scope>NUCLEOTIDE SEQUENCE [LARGE SCALE GENOMIC DNA]</scope>
    <source>
        <strain evidence="20 21">KNN45-2b</strain>
    </source>
</reference>
<dbReference type="AlphaFoldDB" id="A0A098YDY7"/>
<dbReference type="PANTHER" id="PTHR34148">
    <property type="entry name" value="ADENOSYLCOBINAMIDE-GDP RIBAZOLETRANSFERASE"/>
    <property type="match status" value="1"/>
</dbReference>
<dbReference type="STRING" id="1522368.IN07_04930"/>
<evidence type="ECO:0000256" key="10">
    <source>
        <dbReference type="ARBA" id="ARBA00022692"/>
    </source>
</evidence>
<comment type="subcellular location">
    <subcellularLocation>
        <location evidence="2 19">Cell membrane</location>
        <topology evidence="2 19">Multi-pass membrane protein</topology>
    </subcellularLocation>
</comment>
<keyword evidence="11 19" id="KW-0460">Magnesium</keyword>
<dbReference type="OrthoDB" id="9794223at2"/>
<comment type="caution">
    <text evidence="20">The sequence shown here is derived from an EMBL/GenBank/DDBJ whole genome shotgun (WGS) entry which is preliminary data.</text>
</comment>
<comment type="catalytic activity">
    <reaction evidence="18 19">
        <text>alpha-ribazole 5'-phosphate + adenosylcob(III)inamide-GDP = adenosylcob(III)alamin 5'-phosphate + GMP + H(+)</text>
        <dbReference type="Rhea" id="RHEA:23560"/>
        <dbReference type="ChEBI" id="CHEBI:15378"/>
        <dbReference type="ChEBI" id="CHEBI:57918"/>
        <dbReference type="ChEBI" id="CHEBI:58115"/>
        <dbReference type="ChEBI" id="CHEBI:60487"/>
        <dbReference type="ChEBI" id="CHEBI:60493"/>
        <dbReference type="EC" id="2.7.8.26"/>
    </reaction>
</comment>
<keyword evidence="12 19" id="KW-1133">Transmembrane helix</keyword>
<gene>
    <name evidence="19" type="primary">cobS</name>
    <name evidence="20" type="ORF">IN07_04930</name>
</gene>
<evidence type="ECO:0000256" key="8">
    <source>
        <dbReference type="ARBA" id="ARBA00022573"/>
    </source>
</evidence>
<keyword evidence="8 19" id="KW-0169">Cobalamin biosynthesis</keyword>
<evidence type="ECO:0000256" key="17">
    <source>
        <dbReference type="ARBA" id="ARBA00048623"/>
    </source>
</evidence>
<dbReference type="Pfam" id="PF02654">
    <property type="entry name" value="CobS"/>
    <property type="match status" value="1"/>
</dbReference>
<organism evidence="20 21">
    <name type="scientific">Modestobacter caceresii</name>
    <dbReference type="NCBI Taxonomy" id="1522368"/>
    <lineage>
        <taxon>Bacteria</taxon>
        <taxon>Bacillati</taxon>
        <taxon>Actinomycetota</taxon>
        <taxon>Actinomycetes</taxon>
        <taxon>Geodermatophilales</taxon>
        <taxon>Geodermatophilaceae</taxon>
        <taxon>Modestobacter</taxon>
    </lineage>
</organism>
<evidence type="ECO:0000256" key="5">
    <source>
        <dbReference type="ARBA" id="ARBA00013200"/>
    </source>
</evidence>
<dbReference type="GO" id="GO:0009236">
    <property type="term" value="P:cobalamin biosynthetic process"/>
    <property type="evidence" value="ECO:0007669"/>
    <property type="project" value="UniProtKB-UniRule"/>
</dbReference>
<evidence type="ECO:0000256" key="19">
    <source>
        <dbReference type="HAMAP-Rule" id="MF_00719"/>
    </source>
</evidence>
<feature type="transmembrane region" description="Helical" evidence="19">
    <location>
        <begin position="116"/>
        <end position="136"/>
    </location>
</feature>
<evidence type="ECO:0000256" key="16">
    <source>
        <dbReference type="ARBA" id="ARBA00032853"/>
    </source>
</evidence>
<feature type="transmembrane region" description="Helical" evidence="19">
    <location>
        <begin position="184"/>
        <end position="203"/>
    </location>
</feature>
<evidence type="ECO:0000256" key="4">
    <source>
        <dbReference type="ARBA" id="ARBA00010561"/>
    </source>
</evidence>
<evidence type="ECO:0000256" key="18">
    <source>
        <dbReference type="ARBA" id="ARBA00049504"/>
    </source>
</evidence>
<evidence type="ECO:0000313" key="20">
    <source>
        <dbReference type="EMBL" id="KGH47961.1"/>
    </source>
</evidence>
<comment type="function">
    <text evidence="14 19">Joins adenosylcobinamide-GDP and alpha-ribazole to generate adenosylcobalamin (Ado-cobalamin). Also synthesizes adenosylcobalamin 5'-phosphate from adenosylcobinamide-GDP and alpha-ribazole 5'-phosphate.</text>
</comment>
<keyword evidence="13 19" id="KW-0472">Membrane</keyword>
<keyword evidence="7 19" id="KW-1003">Cell membrane</keyword>
<feature type="transmembrane region" description="Helical" evidence="19">
    <location>
        <begin position="209"/>
        <end position="229"/>
    </location>
</feature>
<dbReference type="Proteomes" id="UP000029713">
    <property type="component" value="Unassembled WGS sequence"/>
</dbReference>
<dbReference type="HAMAP" id="MF_00719">
    <property type="entry name" value="CobS"/>
    <property type="match status" value="1"/>
</dbReference>
<evidence type="ECO:0000256" key="9">
    <source>
        <dbReference type="ARBA" id="ARBA00022679"/>
    </source>
</evidence>
<evidence type="ECO:0000256" key="11">
    <source>
        <dbReference type="ARBA" id="ARBA00022842"/>
    </source>
</evidence>
<dbReference type="EMBL" id="JPMX01000014">
    <property type="protein sequence ID" value="KGH47961.1"/>
    <property type="molecule type" value="Genomic_DNA"/>
</dbReference>
<evidence type="ECO:0000256" key="6">
    <source>
        <dbReference type="ARBA" id="ARBA00015850"/>
    </source>
</evidence>
<feature type="transmembrane region" description="Helical" evidence="19">
    <location>
        <begin position="241"/>
        <end position="263"/>
    </location>
</feature>
<keyword evidence="21" id="KW-1185">Reference proteome</keyword>
<dbReference type="InterPro" id="IPR003805">
    <property type="entry name" value="CobS"/>
</dbReference>
<evidence type="ECO:0000313" key="21">
    <source>
        <dbReference type="Proteomes" id="UP000029713"/>
    </source>
</evidence>
<comment type="similarity">
    <text evidence="4 19">Belongs to the CobS family.</text>
</comment>
<evidence type="ECO:0000256" key="2">
    <source>
        <dbReference type="ARBA" id="ARBA00004651"/>
    </source>
</evidence>
<feature type="transmembrane region" description="Helical" evidence="19">
    <location>
        <begin position="37"/>
        <end position="59"/>
    </location>
</feature>
<evidence type="ECO:0000256" key="12">
    <source>
        <dbReference type="ARBA" id="ARBA00022989"/>
    </source>
</evidence>
<dbReference type="GO" id="GO:0051073">
    <property type="term" value="F:adenosylcobinamide-GDP ribazoletransferase activity"/>
    <property type="evidence" value="ECO:0007669"/>
    <property type="project" value="UniProtKB-UniRule"/>
</dbReference>
<feature type="transmembrane region" description="Helical" evidence="19">
    <location>
        <begin position="66"/>
        <end position="84"/>
    </location>
</feature>
<dbReference type="RefSeq" id="WP_036333997.1">
    <property type="nucleotide sequence ID" value="NZ_JPMX01000014.1"/>
</dbReference>
<comment type="pathway">
    <text evidence="3 19">Cofactor biosynthesis; adenosylcobalamin biosynthesis; adenosylcobalamin from cob(II)yrinate a,c-diamide: step 7/7.</text>
</comment>
<dbReference type="UniPathway" id="UPA00148">
    <property type="reaction ID" value="UER00238"/>
</dbReference>
<evidence type="ECO:0000256" key="13">
    <source>
        <dbReference type="ARBA" id="ARBA00023136"/>
    </source>
</evidence>
<proteinExistence type="inferred from homology"/>
<evidence type="ECO:0000256" key="15">
    <source>
        <dbReference type="ARBA" id="ARBA00032605"/>
    </source>
</evidence>
<sequence>MNSPDQPATRRPWTGPAESFALLTSLRVPAAASARGVLPWAPLVGLVLGGVAAAIAWAAGRAASPLVGAVLGVAVLAGLTRGLHLDGLADTADGLGPLRGREKALAVMRAGDVGPFGVVTLVLTLLLQVAGLAHLLTLDGGWLALPIATVTARVAMARTGLPGVPIAAGSSLGQAVAGTVSRGWLAGAALSTATAAAVGALLAGAEGVAAALGLVAAVAVGLASSEALFSRARARLGGVNGDVMGAMGEVTAAVTLLAAAGLLS</sequence>
<keyword evidence="9 19" id="KW-0808">Transferase</keyword>
<comment type="catalytic activity">
    <reaction evidence="17 19">
        <text>alpha-ribazole + adenosylcob(III)inamide-GDP = adenosylcob(III)alamin + GMP + H(+)</text>
        <dbReference type="Rhea" id="RHEA:16049"/>
        <dbReference type="ChEBI" id="CHEBI:10329"/>
        <dbReference type="ChEBI" id="CHEBI:15378"/>
        <dbReference type="ChEBI" id="CHEBI:18408"/>
        <dbReference type="ChEBI" id="CHEBI:58115"/>
        <dbReference type="ChEBI" id="CHEBI:60487"/>
        <dbReference type="EC" id="2.7.8.26"/>
    </reaction>
</comment>
<protein>
    <recommendedName>
        <fullName evidence="6 19">Adenosylcobinamide-GDP ribazoletransferase</fullName>
        <ecNumber evidence="5 19">2.7.8.26</ecNumber>
    </recommendedName>
    <alternativeName>
        <fullName evidence="16 19">Cobalamin synthase</fullName>
    </alternativeName>
    <alternativeName>
        <fullName evidence="15 19">Cobalamin-5'-phosphate synthase</fullName>
    </alternativeName>
</protein>
<comment type="cofactor">
    <cofactor evidence="1 19">
        <name>Mg(2+)</name>
        <dbReference type="ChEBI" id="CHEBI:18420"/>
    </cofactor>
</comment>
<evidence type="ECO:0000256" key="1">
    <source>
        <dbReference type="ARBA" id="ARBA00001946"/>
    </source>
</evidence>
<dbReference type="PANTHER" id="PTHR34148:SF1">
    <property type="entry name" value="ADENOSYLCOBINAMIDE-GDP RIBAZOLETRANSFERASE"/>
    <property type="match status" value="1"/>
</dbReference>
<accession>A0A098YDY7</accession>
<keyword evidence="10 19" id="KW-0812">Transmembrane</keyword>
<evidence type="ECO:0000256" key="7">
    <source>
        <dbReference type="ARBA" id="ARBA00022475"/>
    </source>
</evidence>